<evidence type="ECO:0000256" key="8">
    <source>
        <dbReference type="SAM" id="MobiDB-lite"/>
    </source>
</evidence>
<dbReference type="Gene3D" id="3.30.70.270">
    <property type="match status" value="1"/>
</dbReference>
<dbReference type="FunFam" id="1.10.150.810:FF:000003">
    <property type="entry name" value="DNA polymerase kappa subunit"/>
    <property type="match status" value="1"/>
</dbReference>
<evidence type="ECO:0000259" key="10">
    <source>
        <dbReference type="PROSITE" id="PS51908"/>
    </source>
</evidence>
<keyword evidence="12" id="KW-1185">Reference proteome</keyword>
<evidence type="ECO:0000256" key="5">
    <source>
        <dbReference type="ARBA" id="ARBA00022833"/>
    </source>
</evidence>
<feature type="domain" description="UBZ4-type" evidence="10">
    <location>
        <begin position="481"/>
        <end position="510"/>
    </location>
</feature>
<evidence type="ECO:0000256" key="2">
    <source>
        <dbReference type="ARBA" id="ARBA00022723"/>
    </source>
</evidence>
<keyword evidence="5" id="KW-0862">Zinc</keyword>
<dbReference type="InterPro" id="IPR001126">
    <property type="entry name" value="UmuC"/>
</dbReference>
<evidence type="ECO:0000313" key="12">
    <source>
        <dbReference type="Proteomes" id="UP000186594"/>
    </source>
</evidence>
<evidence type="ECO:0000313" key="11">
    <source>
        <dbReference type="EMBL" id="OLL25042.1"/>
    </source>
</evidence>
<dbReference type="Gene3D" id="3.40.1170.60">
    <property type="match status" value="1"/>
</dbReference>
<feature type="compositionally biased region" description="Low complexity" evidence="8">
    <location>
        <begin position="593"/>
        <end position="604"/>
    </location>
</feature>
<feature type="region of interest" description="Disordered" evidence="8">
    <location>
        <begin position="333"/>
        <end position="383"/>
    </location>
</feature>
<dbReference type="GO" id="GO:0006281">
    <property type="term" value="P:DNA repair"/>
    <property type="evidence" value="ECO:0007669"/>
    <property type="project" value="UniProtKB-KW"/>
</dbReference>
<feature type="compositionally biased region" description="Basic and acidic residues" evidence="8">
    <location>
        <begin position="333"/>
        <end position="344"/>
    </location>
</feature>
<dbReference type="FunFam" id="3.40.1170.60:FF:000012">
    <property type="entry name" value="Putative DNA-directed polymerase kappa"/>
    <property type="match status" value="1"/>
</dbReference>
<evidence type="ECO:0000256" key="4">
    <source>
        <dbReference type="ARBA" id="ARBA00022771"/>
    </source>
</evidence>
<dbReference type="GO" id="GO:0003887">
    <property type="term" value="F:DNA-directed DNA polymerase activity"/>
    <property type="evidence" value="ECO:0007669"/>
    <property type="project" value="InterPro"/>
</dbReference>
<evidence type="ECO:0000256" key="7">
    <source>
        <dbReference type="PROSITE-ProRule" id="PRU01256"/>
    </source>
</evidence>
<dbReference type="CDD" id="cd03586">
    <property type="entry name" value="PolY_Pol_IV_kappa"/>
    <property type="match status" value="1"/>
</dbReference>
<evidence type="ECO:0000256" key="3">
    <source>
        <dbReference type="ARBA" id="ARBA00022763"/>
    </source>
</evidence>
<dbReference type="Gene3D" id="3.30.160.60">
    <property type="entry name" value="Classic Zinc Finger"/>
    <property type="match status" value="1"/>
</dbReference>
<keyword evidence="4 7" id="KW-0863">Zinc-finger</keyword>
<feature type="compositionally biased region" description="Basic and acidic residues" evidence="8">
    <location>
        <begin position="355"/>
        <end position="381"/>
    </location>
</feature>
<dbReference type="STRING" id="1198029.A0A1U7LR67"/>
<sequence length="685" mass="76762">MADEEGKKDDDASLRNRLGHTNKSGLDKVDRDVVNRVIYEASLGSKYFANEKRRDEELTCRINKMLVNLSDLRKLDLRLDQRKANEKLAYLEATRDLTQYIVHLDCDAFYASVEELDRPEFKTLPMAVGQGVLTTANYEARKYGCTAGMPAFIAMKLCPQLVCLPLKFDKYIGKANEIRAVLSKFDPDYQTASLDEAYLNITKYVNDHDMYPVDVVSQIRAEVLEATKLTISAGLAANYRLAKIASNQQKPNGQFVIPNERRSILDWMASMPVRKVNGIGKVFERELKAIGIETCGDIYEHRAYLCRLFGPKANDFLLDVYLGIGKTQHDTRDIRKSIGSERDGNQPGGGLSKNSIERSYHSSQAEKADTHMKSSPAREESAALPLLEGELPIKVRLMGLRLTQLSSQSRTLGTNPFFFKNLTRVSQGSNYEEPSRKKARTLTNSNIEDFQGLFQGLEGNEDQDLGEEELDYSVHAADDAIPECPICHKVVSFNDRKLNQHIDMCLNRDVVKKSVKDTMQSGEKPVDKQADKKSFFGGWTSADSNEGSSSFGIAHHPRLAYPVVMTQFSSTPENRTVPRTLFVPVRRRKPTSLSSLHSTVSKSSQDTTNDIYSSPATPVARQVLSEADDPGNWGIRLVDNTSSDQPGWARRVTVSHPEVIRGAGYLSEKNGYVVWKCCITMLEVR</sequence>
<dbReference type="Pfam" id="PF00817">
    <property type="entry name" value="IMS"/>
    <property type="match status" value="1"/>
</dbReference>
<dbReference type="InterPro" id="IPR050116">
    <property type="entry name" value="DNA_polymerase-Y"/>
</dbReference>
<keyword evidence="2" id="KW-0479">Metal-binding</keyword>
<dbReference type="OMA" id="TADWHEP"/>
<keyword evidence="6 7" id="KW-0234">DNA repair</keyword>
<evidence type="ECO:0000256" key="6">
    <source>
        <dbReference type="ARBA" id="ARBA00023204"/>
    </source>
</evidence>
<dbReference type="Gene3D" id="1.10.150.810">
    <property type="match status" value="1"/>
</dbReference>
<dbReference type="Gene3D" id="1.10.150.20">
    <property type="entry name" value="5' to 3' exonuclease, C-terminal subdomain"/>
    <property type="match status" value="1"/>
</dbReference>
<name>A0A1U7LR67_NEOID</name>
<feature type="compositionally biased region" description="Polar residues" evidence="8">
    <location>
        <begin position="605"/>
        <end position="614"/>
    </location>
</feature>
<dbReference type="GO" id="GO:0042276">
    <property type="term" value="P:error-prone translesion synthesis"/>
    <property type="evidence" value="ECO:0007669"/>
    <property type="project" value="TreeGrafter"/>
</dbReference>
<feature type="region of interest" description="Disordered" evidence="8">
    <location>
        <begin position="593"/>
        <end position="614"/>
    </location>
</feature>
<gene>
    <name evidence="11" type="ORF">NEOLI_000148</name>
</gene>
<comment type="caution">
    <text evidence="11">The sequence shown here is derived from an EMBL/GenBank/DDBJ whole genome shotgun (WGS) entry which is preliminary data.</text>
</comment>
<evidence type="ECO:0000259" key="9">
    <source>
        <dbReference type="PROSITE" id="PS50173"/>
    </source>
</evidence>
<dbReference type="OrthoDB" id="1747274at2759"/>
<dbReference type="GO" id="GO:0005634">
    <property type="term" value="C:nucleus"/>
    <property type="evidence" value="ECO:0007669"/>
    <property type="project" value="TreeGrafter"/>
</dbReference>
<dbReference type="InterPro" id="IPR022880">
    <property type="entry name" value="DNApol_IV"/>
</dbReference>
<protein>
    <recommendedName>
        <fullName evidence="1">DNA polymerase kappa</fullName>
    </recommendedName>
</protein>
<dbReference type="SUPFAM" id="SSF56672">
    <property type="entry name" value="DNA/RNA polymerases"/>
    <property type="match status" value="1"/>
</dbReference>
<dbReference type="InterPro" id="IPR043128">
    <property type="entry name" value="Rev_trsase/Diguanyl_cyclase"/>
</dbReference>
<proteinExistence type="predicted"/>
<dbReference type="PANTHER" id="PTHR11076:SF33">
    <property type="entry name" value="DNA POLYMERASE KAPPA"/>
    <property type="match status" value="1"/>
</dbReference>
<dbReference type="EMBL" id="LXFE01000515">
    <property type="protein sequence ID" value="OLL25042.1"/>
    <property type="molecule type" value="Genomic_DNA"/>
</dbReference>
<keyword evidence="3 7" id="KW-0227">DNA damage</keyword>
<dbReference type="InterPro" id="IPR006642">
    <property type="entry name" value="Rad18_UBZ4"/>
</dbReference>
<dbReference type="Proteomes" id="UP000186594">
    <property type="component" value="Unassembled WGS sequence"/>
</dbReference>
<dbReference type="FunFam" id="1.10.150.810:FF:000001">
    <property type="entry name" value="DNA polymerase kappa"/>
    <property type="match status" value="1"/>
</dbReference>
<dbReference type="GO" id="GO:0003677">
    <property type="term" value="F:DNA binding"/>
    <property type="evidence" value="ECO:0007669"/>
    <property type="project" value="InterPro"/>
</dbReference>
<dbReference type="GO" id="GO:0008270">
    <property type="term" value="F:zinc ion binding"/>
    <property type="evidence" value="ECO:0007669"/>
    <property type="project" value="UniProtKB-KW"/>
</dbReference>
<accession>A0A1U7LR67</accession>
<evidence type="ECO:0000256" key="1">
    <source>
        <dbReference type="ARBA" id="ARBA00016178"/>
    </source>
</evidence>
<organism evidence="11 12">
    <name type="scientific">Neolecta irregularis (strain DAH-3)</name>
    <dbReference type="NCBI Taxonomy" id="1198029"/>
    <lineage>
        <taxon>Eukaryota</taxon>
        <taxon>Fungi</taxon>
        <taxon>Dikarya</taxon>
        <taxon>Ascomycota</taxon>
        <taxon>Taphrinomycotina</taxon>
        <taxon>Neolectales</taxon>
        <taxon>Neolectaceae</taxon>
        <taxon>Neolecta</taxon>
    </lineage>
</organism>
<dbReference type="AlphaFoldDB" id="A0A1U7LR67"/>
<dbReference type="InterPro" id="IPR043502">
    <property type="entry name" value="DNA/RNA_pol_sf"/>
</dbReference>
<feature type="domain" description="UmuC" evidence="9">
    <location>
        <begin position="101"/>
        <end position="280"/>
    </location>
</feature>
<dbReference type="PANTHER" id="PTHR11076">
    <property type="entry name" value="DNA REPAIR POLYMERASE UMUC / TRANSFERASE FAMILY MEMBER"/>
    <property type="match status" value="1"/>
</dbReference>
<dbReference type="PROSITE" id="PS50173">
    <property type="entry name" value="UMUC"/>
    <property type="match status" value="1"/>
</dbReference>
<reference evidence="11 12" key="1">
    <citation type="submission" date="2016-04" db="EMBL/GenBank/DDBJ databases">
        <title>Evolutionary innovation and constraint leading to complex multicellularity in the Ascomycota.</title>
        <authorList>
            <person name="Cisse O."/>
            <person name="Nguyen A."/>
            <person name="Hewitt D.A."/>
            <person name="Jedd G."/>
            <person name="Stajich J.E."/>
        </authorList>
    </citation>
    <scope>NUCLEOTIDE SEQUENCE [LARGE SCALE GENOMIC DNA]</scope>
    <source>
        <strain evidence="11 12">DAH-3</strain>
    </source>
</reference>
<dbReference type="PROSITE" id="PS51908">
    <property type="entry name" value="ZF_UBZ4"/>
    <property type="match status" value="1"/>
</dbReference>